<dbReference type="OrthoDB" id="9807157at2"/>
<proteinExistence type="predicted"/>
<dbReference type="SUPFAM" id="SSF53383">
    <property type="entry name" value="PLP-dependent transferases"/>
    <property type="match status" value="1"/>
</dbReference>
<dbReference type="Gene3D" id="3.40.640.10">
    <property type="entry name" value="Type I PLP-dependent aspartate aminotransferase-like (Major domain)"/>
    <property type="match status" value="1"/>
</dbReference>
<dbReference type="STRING" id="515618.RIEPE_0564"/>
<keyword evidence="2 5" id="KW-0808">Transferase</keyword>
<dbReference type="PANTHER" id="PTHR13693:SF100">
    <property type="entry name" value="8-AMINO-7-OXONONANOATE SYNTHASE"/>
    <property type="match status" value="1"/>
</dbReference>
<sequence length="396" mass="45167">MKRVKNIWESFLTNSIKSRKKENNWRTRNSIQMKSSTKIIFKNQEYISFSGNDYLGLSFNEDVKNAWKAGINQYGNGSSSSGHIVGYSEVHRTLEEKLSQWLGYQEALLFSSGYMANQSIVFSLMKKRDSIFADKMSHASFTEASMLSQANFKRFAHNCISSLHLLLKKHSGKKNLVFTEGVFSMDGDFASLKLIHEESKNHNAYLMVDDAHGIGLFGEEGKGSCNVFQIHPEILMIGFGKSFGICGAAILCSSKMKNYLLNYSRSLIYSTMMPPSQAVALLESLRQIKRSNNLRKKLKINVEFFKKMTKDSQISFLSNFSESGIQPIIVGDNQKCLELSKFLFQNNIWVQAIRPPTVPFGTSRLRIVITANHTFDEIKKLVYSLRDFFDQNEYKK</sequence>
<organism evidence="5 6">
    <name type="scientific">Riesia pediculicola (strain USDA)</name>
    <dbReference type="NCBI Taxonomy" id="515618"/>
    <lineage>
        <taxon>Bacteria</taxon>
        <taxon>Pseudomonadati</taxon>
        <taxon>Pseudomonadota</taxon>
        <taxon>Gammaproteobacteria</taxon>
        <taxon>Enterobacterales</taxon>
        <taxon>Enterobacteriaceae</taxon>
        <taxon>Candidatus Riesia</taxon>
    </lineage>
</organism>
<dbReference type="PANTHER" id="PTHR13693">
    <property type="entry name" value="CLASS II AMINOTRANSFERASE/8-AMINO-7-OXONONANOATE SYNTHASE"/>
    <property type="match status" value="1"/>
</dbReference>
<dbReference type="InterPro" id="IPR050087">
    <property type="entry name" value="AON_synthase_class-II"/>
</dbReference>
<dbReference type="Pfam" id="PF00155">
    <property type="entry name" value="Aminotran_1_2"/>
    <property type="match status" value="1"/>
</dbReference>
<dbReference type="RefSeq" id="WP_013087503.1">
    <property type="nucleotide sequence ID" value="NC_014109.1"/>
</dbReference>
<evidence type="ECO:0000313" key="6">
    <source>
        <dbReference type="Proteomes" id="UP000001700"/>
    </source>
</evidence>
<gene>
    <name evidence="5" type="ordered locus">RIEPE_0564</name>
</gene>
<dbReference type="InterPro" id="IPR004839">
    <property type="entry name" value="Aminotransferase_I/II_large"/>
</dbReference>
<dbReference type="EMBL" id="CP001085">
    <property type="protein sequence ID" value="ADD79513.1"/>
    <property type="molecule type" value="Genomic_DNA"/>
</dbReference>
<evidence type="ECO:0000259" key="4">
    <source>
        <dbReference type="Pfam" id="PF00155"/>
    </source>
</evidence>
<dbReference type="InterPro" id="IPR015421">
    <property type="entry name" value="PyrdxlP-dep_Trfase_major"/>
</dbReference>
<dbReference type="HOGENOM" id="CLU_015846_11_2_6"/>
<keyword evidence="3" id="KW-0663">Pyridoxal phosphate</keyword>
<evidence type="ECO:0000256" key="1">
    <source>
        <dbReference type="ARBA" id="ARBA00001933"/>
    </source>
</evidence>
<dbReference type="InterPro" id="IPR015424">
    <property type="entry name" value="PyrdxlP-dep_Trfase"/>
</dbReference>
<reference evidence="5" key="1">
    <citation type="submission" date="2008-05" db="EMBL/GenBank/DDBJ databases">
        <title>Genome sequence of Riesia pediculicola USDA.</title>
        <authorList>
            <person name="Kirkness E.F."/>
        </authorList>
    </citation>
    <scope>NUCLEOTIDE SEQUENCE [LARGE SCALE GENOMIC DNA]</scope>
    <source>
        <strain evidence="5">USDA</strain>
    </source>
</reference>
<protein>
    <submittedName>
        <fullName evidence="5">8-amino-7-oxononanoate synthase</fullName>
        <ecNumber evidence="5">2.3.1.47</ecNumber>
    </submittedName>
</protein>
<keyword evidence="6" id="KW-1185">Reference proteome</keyword>
<accession>D4G8Y8</accession>
<dbReference type="GO" id="GO:0009102">
    <property type="term" value="P:biotin biosynthetic process"/>
    <property type="evidence" value="ECO:0007669"/>
    <property type="project" value="TreeGrafter"/>
</dbReference>
<dbReference type="InterPro" id="IPR015422">
    <property type="entry name" value="PyrdxlP-dep_Trfase_small"/>
</dbReference>
<dbReference type="GO" id="GO:0030170">
    <property type="term" value="F:pyridoxal phosphate binding"/>
    <property type="evidence" value="ECO:0007669"/>
    <property type="project" value="InterPro"/>
</dbReference>
<dbReference type="Gene3D" id="3.90.1150.10">
    <property type="entry name" value="Aspartate Aminotransferase, domain 1"/>
    <property type="match status" value="1"/>
</dbReference>
<dbReference type="AlphaFoldDB" id="D4G8Y8"/>
<keyword evidence="5" id="KW-0012">Acyltransferase</keyword>
<dbReference type="Proteomes" id="UP000001700">
    <property type="component" value="Chromosome"/>
</dbReference>
<evidence type="ECO:0000256" key="3">
    <source>
        <dbReference type="ARBA" id="ARBA00022898"/>
    </source>
</evidence>
<comment type="cofactor">
    <cofactor evidence="1">
        <name>pyridoxal 5'-phosphate</name>
        <dbReference type="ChEBI" id="CHEBI:597326"/>
    </cofactor>
</comment>
<dbReference type="eggNOG" id="COG0156">
    <property type="taxonomic scope" value="Bacteria"/>
</dbReference>
<name>D4G8Y8_RIEPU</name>
<dbReference type="EC" id="2.3.1.47" evidence="5"/>
<dbReference type="GO" id="GO:0008710">
    <property type="term" value="F:8-amino-7-oxononanoate synthase activity"/>
    <property type="evidence" value="ECO:0007669"/>
    <property type="project" value="UniProtKB-EC"/>
</dbReference>
<dbReference type="KEGG" id="rip:RIEPE_0564"/>
<evidence type="ECO:0000313" key="5">
    <source>
        <dbReference type="EMBL" id="ADD79513.1"/>
    </source>
</evidence>
<evidence type="ECO:0000256" key="2">
    <source>
        <dbReference type="ARBA" id="ARBA00022679"/>
    </source>
</evidence>
<feature type="domain" description="Aminotransferase class I/classII large" evidence="4">
    <location>
        <begin position="45"/>
        <end position="383"/>
    </location>
</feature>